<dbReference type="AlphaFoldDB" id="A0A545TZJ5"/>
<keyword evidence="1" id="KW-0732">Signal</keyword>
<reference evidence="2 3" key="1">
    <citation type="submission" date="2019-06" db="EMBL/GenBank/DDBJ databases">
        <title>Whole genome sequence for Cellvibrionaceae sp. R142.</title>
        <authorList>
            <person name="Wang G."/>
        </authorList>
    </citation>
    <scope>NUCLEOTIDE SEQUENCE [LARGE SCALE GENOMIC DNA]</scope>
    <source>
        <strain evidence="2 3">R142</strain>
    </source>
</reference>
<comment type="caution">
    <text evidence="2">The sequence shown here is derived from an EMBL/GenBank/DDBJ whole genome shotgun (WGS) entry which is preliminary data.</text>
</comment>
<organism evidence="2 3">
    <name type="scientific">Exilibacterium tricleocarpae</name>
    <dbReference type="NCBI Taxonomy" id="2591008"/>
    <lineage>
        <taxon>Bacteria</taxon>
        <taxon>Pseudomonadati</taxon>
        <taxon>Pseudomonadota</taxon>
        <taxon>Gammaproteobacteria</taxon>
        <taxon>Cellvibrionales</taxon>
        <taxon>Cellvibrionaceae</taxon>
        <taxon>Exilibacterium</taxon>
    </lineage>
</organism>
<proteinExistence type="predicted"/>
<dbReference type="RefSeq" id="WP_142903654.1">
    <property type="nucleotide sequence ID" value="NZ_ML660090.1"/>
</dbReference>
<sequence>MLKRIFYIPFFAITALAANSGEVGTARIETIGGSASNPVSHIARVKNSNQIQIYVMTTKGKVGEICAVHWAHSNGTSGVYALPEMDFRPLPQQVEIGVTLGIYSSTKDYPAPGGPGTLTTWVECPISGASKPKKTQL</sequence>
<feature type="signal peptide" evidence="1">
    <location>
        <begin position="1"/>
        <end position="17"/>
    </location>
</feature>
<accession>A0A545TZJ5</accession>
<dbReference type="EMBL" id="VHSG01000007">
    <property type="protein sequence ID" value="TQV82638.1"/>
    <property type="molecule type" value="Genomic_DNA"/>
</dbReference>
<feature type="chain" id="PRO_5022093936" evidence="1">
    <location>
        <begin position="18"/>
        <end position="137"/>
    </location>
</feature>
<keyword evidence="3" id="KW-1185">Reference proteome</keyword>
<protein>
    <submittedName>
        <fullName evidence="2">Uncharacterized protein</fullName>
    </submittedName>
</protein>
<evidence type="ECO:0000313" key="3">
    <source>
        <dbReference type="Proteomes" id="UP000319732"/>
    </source>
</evidence>
<evidence type="ECO:0000256" key="1">
    <source>
        <dbReference type="SAM" id="SignalP"/>
    </source>
</evidence>
<gene>
    <name evidence="2" type="ORF">FKG94_07885</name>
</gene>
<name>A0A545TZJ5_9GAMM</name>
<evidence type="ECO:0000313" key="2">
    <source>
        <dbReference type="EMBL" id="TQV82638.1"/>
    </source>
</evidence>
<dbReference type="Proteomes" id="UP000319732">
    <property type="component" value="Unassembled WGS sequence"/>
</dbReference>